<dbReference type="RefSeq" id="WP_279387227.1">
    <property type="nucleotide sequence ID" value="NZ_BDMD01000004.1"/>
</dbReference>
<name>A0A401H7L1_AERPX</name>
<dbReference type="EMBL" id="BDMD01000004">
    <property type="protein sequence ID" value="GBF08393.1"/>
    <property type="molecule type" value="Genomic_DNA"/>
</dbReference>
<dbReference type="InterPro" id="IPR043128">
    <property type="entry name" value="Rev_trsase/Diguanyl_cyclase"/>
</dbReference>
<dbReference type="Proteomes" id="UP000291213">
    <property type="component" value="Unassembled WGS sequence"/>
</dbReference>
<sequence length="1062" mass="113168">GGEIGGCSRQGGWDKCLLDEVLSLKEGWREGVEEFLGSIGWENPDLWSHEKQSLVMMAAVYAALREKGLDGHADLVLEAGRLVAGKDEAVREADRLASALDRLLLEDLLGGSKSREVTLKNPFNPRLELKLPRSIESSRVAKFIVGYATMLAEALEEAEPRALPHIAFALLEPMWYSMAGAYYVPPADTRIPLHTVFDHVNAALATLNWVAEGGSGPRGCLLLVDLAGVQRWIAEARSLRDLWAASWLASLLAWASVKELVEEYGPGVLVQPTARLHPFYSTMLLGWIRGERARKRVAELLGLPAGLPIDPTVPTRSLLALPPEACGAAVEAVLRGYGEAWRSILRDVLREVGVARDYPLEPPMALRLASVDVGEAYRLAAGEASKTPGLPVDTEKAGKLLFYTAALSMLEEAEARAAIKTPGRRAGSGYMRYALDMWNEGAKLCSVCGKAPAIVEGGKLEPGSLLARELRPGERICPYCLAKRLARRLLTRVGGSSLHSILGYTPSREELDRAAAKLAYRTVDALTSRTSLEMDTLARAVEAICSSANPGEWRKLKEDLELFGAAAAAGNVFLPSRHSACQACGGTVDCREVQSVVLELAHDAAFYREVKERMEGGEGLQWLMEALRLVGRAWSTRRKTVLIAMDGDFLGSGVLKAKLGMEPTEYAASALNVDAAGAGERRFAAAIAILAGLAQRLMQKPRGEAGVEEEGGCRVMKRRMEAQPPSTIPTPSYHFTVSRALAVQAAIDREIVERVGEGMVVYAGGDDLLAVAKPASPKGGKRPLRFPAVEAAEKARLAYWGMAEEYKPPSLQGSVYTRGFNALKAGEDGSRVLTVVPALVAYGRSIALLIADAKHPLWMSLESLRGLEESKDFVDRTCMPAHGPSRGGGEGVCKDVAFIAGDEGVAPLPLSPSLGGEATPTSMLSSAASLAAATLAGQDREGGGVSASLYSDLVFYSGALAKAAREDLGLAKQLLGELASRNAEGGRGEHVLQLLRMSLGAAGGGGVGDALDILLSCGVSVAGDAAGAVRSSGLWVESRSGCTWVQFVQSLLLASRILRGSL</sequence>
<dbReference type="AlphaFoldDB" id="A0A401H7L1"/>
<evidence type="ECO:0000313" key="3">
    <source>
        <dbReference type="Proteomes" id="UP000291213"/>
    </source>
</evidence>
<dbReference type="Gene3D" id="3.30.70.270">
    <property type="match status" value="1"/>
</dbReference>
<feature type="domain" description="CRISPR-associated protein Cmr2 N-terminal" evidence="1">
    <location>
        <begin position="221"/>
        <end position="344"/>
    </location>
</feature>
<gene>
    <name evidence="2" type="ORF">apy_01180</name>
</gene>
<dbReference type="InterPro" id="IPR038242">
    <property type="entry name" value="Cmr2_N"/>
</dbReference>
<feature type="non-terminal residue" evidence="2">
    <location>
        <position position="1"/>
    </location>
</feature>
<evidence type="ECO:0000259" key="1">
    <source>
        <dbReference type="Pfam" id="PF12469"/>
    </source>
</evidence>
<dbReference type="InterPro" id="IPR024615">
    <property type="entry name" value="CRISPR-assoc_Cmr2_N"/>
</dbReference>
<dbReference type="Gene3D" id="3.30.70.2220">
    <property type="entry name" value="CRISPR-Cas system, Cmr2 subunit, D1 domain, cysteine cluster"/>
    <property type="match status" value="1"/>
</dbReference>
<evidence type="ECO:0000313" key="2">
    <source>
        <dbReference type="EMBL" id="GBF08393.1"/>
    </source>
</evidence>
<protein>
    <recommendedName>
        <fullName evidence="1">CRISPR-associated protein Cmr2 N-terminal domain-containing protein</fullName>
    </recommendedName>
</protein>
<comment type="caution">
    <text evidence="2">The sequence shown here is derived from an EMBL/GenBank/DDBJ whole genome shotgun (WGS) entry which is preliminary data.</text>
</comment>
<reference evidence="2 3" key="1">
    <citation type="submission" date="2017-02" db="EMBL/GenBank/DDBJ databases">
        <title>isolation and characterization of a novel temperate virus Aeropyrum globular virus 1 infecting hyperthermophilic archaeon Aeropyrum.</title>
        <authorList>
            <person name="Yumiya M."/>
            <person name="Yoshida T."/>
            <person name="Sako Y."/>
        </authorList>
    </citation>
    <scope>NUCLEOTIDE SEQUENCE [LARGE SCALE GENOMIC DNA]</scope>
    <source>
        <strain evidence="2 3">YK1-12-2013</strain>
    </source>
</reference>
<organism evidence="2 3">
    <name type="scientific">Aeropyrum pernix</name>
    <dbReference type="NCBI Taxonomy" id="56636"/>
    <lineage>
        <taxon>Archaea</taxon>
        <taxon>Thermoproteota</taxon>
        <taxon>Thermoprotei</taxon>
        <taxon>Desulfurococcales</taxon>
        <taxon>Desulfurococcaceae</taxon>
        <taxon>Aeropyrum</taxon>
    </lineage>
</organism>
<dbReference type="Pfam" id="PF12469">
    <property type="entry name" value="Cmr2_N"/>
    <property type="match status" value="1"/>
</dbReference>
<accession>A0A401H7L1</accession>
<proteinExistence type="predicted"/>